<gene>
    <name evidence="1" type="ORF">TVAG_168760</name>
</gene>
<dbReference type="SMR" id="A2FHF0"/>
<dbReference type="KEGG" id="tva:4753439"/>
<proteinExistence type="predicted"/>
<dbReference type="InParanoid" id="A2FHF0"/>
<dbReference type="RefSeq" id="XP_001308597.1">
    <property type="nucleotide sequence ID" value="XM_001308596.1"/>
</dbReference>
<sequence length="83" mass="9354">MTSNVNDIQSIKNDISTMKGDITNLQATVGGLQADMKTLQKYIEDFKELKSSFEGVYDYLLKINKAGRKVAETLRANEEDDSY</sequence>
<dbReference type="AlphaFoldDB" id="A2FHF0"/>
<organism evidence="1 2">
    <name type="scientific">Trichomonas vaginalis (strain ATCC PRA-98 / G3)</name>
    <dbReference type="NCBI Taxonomy" id="412133"/>
    <lineage>
        <taxon>Eukaryota</taxon>
        <taxon>Metamonada</taxon>
        <taxon>Parabasalia</taxon>
        <taxon>Trichomonadida</taxon>
        <taxon>Trichomonadidae</taxon>
        <taxon>Trichomonas</taxon>
    </lineage>
</organism>
<dbReference type="Gene3D" id="1.20.5.190">
    <property type="match status" value="1"/>
</dbReference>
<reference evidence="1" key="1">
    <citation type="submission" date="2006-10" db="EMBL/GenBank/DDBJ databases">
        <authorList>
            <person name="Amadeo P."/>
            <person name="Zhao Q."/>
            <person name="Wortman J."/>
            <person name="Fraser-Liggett C."/>
            <person name="Carlton J."/>
        </authorList>
    </citation>
    <scope>NUCLEOTIDE SEQUENCE</scope>
    <source>
        <strain evidence="1">G3</strain>
    </source>
</reference>
<dbReference type="VEuPathDB" id="TrichDB:TVAGG3_0451230"/>
<reference evidence="1" key="2">
    <citation type="journal article" date="2007" name="Science">
        <title>Draft genome sequence of the sexually transmitted pathogen Trichomonas vaginalis.</title>
        <authorList>
            <person name="Carlton J.M."/>
            <person name="Hirt R.P."/>
            <person name="Silva J.C."/>
            <person name="Delcher A.L."/>
            <person name="Schatz M."/>
            <person name="Zhao Q."/>
            <person name="Wortman J.R."/>
            <person name="Bidwell S.L."/>
            <person name="Alsmark U.C.M."/>
            <person name="Besteiro S."/>
            <person name="Sicheritz-Ponten T."/>
            <person name="Noel C.J."/>
            <person name="Dacks J.B."/>
            <person name="Foster P.G."/>
            <person name="Simillion C."/>
            <person name="Van de Peer Y."/>
            <person name="Miranda-Saavedra D."/>
            <person name="Barton G.J."/>
            <person name="Westrop G.D."/>
            <person name="Mueller S."/>
            <person name="Dessi D."/>
            <person name="Fiori P.L."/>
            <person name="Ren Q."/>
            <person name="Paulsen I."/>
            <person name="Zhang H."/>
            <person name="Bastida-Corcuera F.D."/>
            <person name="Simoes-Barbosa A."/>
            <person name="Brown M.T."/>
            <person name="Hayes R.D."/>
            <person name="Mukherjee M."/>
            <person name="Okumura C.Y."/>
            <person name="Schneider R."/>
            <person name="Smith A.J."/>
            <person name="Vanacova S."/>
            <person name="Villalvazo M."/>
            <person name="Haas B.J."/>
            <person name="Pertea M."/>
            <person name="Feldblyum T.V."/>
            <person name="Utterback T.R."/>
            <person name="Shu C.L."/>
            <person name="Osoegawa K."/>
            <person name="de Jong P.J."/>
            <person name="Hrdy I."/>
            <person name="Horvathova L."/>
            <person name="Zubacova Z."/>
            <person name="Dolezal P."/>
            <person name="Malik S.B."/>
            <person name="Logsdon J.M. Jr."/>
            <person name="Henze K."/>
            <person name="Gupta A."/>
            <person name="Wang C.C."/>
            <person name="Dunne R.L."/>
            <person name="Upcroft J.A."/>
            <person name="Upcroft P."/>
            <person name="White O."/>
            <person name="Salzberg S.L."/>
            <person name="Tang P."/>
            <person name="Chiu C.-H."/>
            <person name="Lee Y.-S."/>
            <person name="Embley T.M."/>
            <person name="Coombs G.H."/>
            <person name="Mottram J.C."/>
            <person name="Tachezy J."/>
            <person name="Fraser-Liggett C.M."/>
            <person name="Johnson P.J."/>
        </authorList>
    </citation>
    <scope>NUCLEOTIDE SEQUENCE [LARGE SCALE GENOMIC DNA]</scope>
    <source>
        <strain evidence="1">G3</strain>
    </source>
</reference>
<accession>A2FHF0</accession>
<name>A2FHF0_TRIV3</name>
<dbReference type="VEuPathDB" id="TrichDB:TVAG_168760"/>
<keyword evidence="2" id="KW-1185">Reference proteome</keyword>
<protein>
    <submittedName>
        <fullName evidence="1">Uncharacterized protein</fullName>
    </submittedName>
</protein>
<evidence type="ECO:0000313" key="2">
    <source>
        <dbReference type="Proteomes" id="UP000001542"/>
    </source>
</evidence>
<dbReference type="Proteomes" id="UP000001542">
    <property type="component" value="Unassembled WGS sequence"/>
</dbReference>
<evidence type="ECO:0000313" key="1">
    <source>
        <dbReference type="EMBL" id="EAX95667.1"/>
    </source>
</evidence>
<dbReference type="EMBL" id="DS113794">
    <property type="protein sequence ID" value="EAX95667.1"/>
    <property type="molecule type" value="Genomic_DNA"/>
</dbReference>